<name>A0AAQ3XDT3_PASNO</name>
<proteinExistence type="predicted"/>
<evidence type="ECO:0000313" key="2">
    <source>
        <dbReference type="Proteomes" id="UP001341281"/>
    </source>
</evidence>
<sequence length="78" mass="8211">MPPPSARAPPRQPPPVAIPELLWMPPPSARAATRQVPGAQPQPAALGQEQAGCCATISNQWANWLSSVNFLEVMASGN</sequence>
<dbReference type="Proteomes" id="UP001341281">
    <property type="component" value="Chromosome 10"/>
</dbReference>
<reference evidence="1 2" key="1">
    <citation type="submission" date="2024-02" db="EMBL/GenBank/DDBJ databases">
        <title>High-quality chromosome-scale genome assembly of Pensacola bahiagrass (Paspalum notatum Flugge var. saurae).</title>
        <authorList>
            <person name="Vega J.M."/>
            <person name="Podio M."/>
            <person name="Orjuela J."/>
            <person name="Siena L.A."/>
            <person name="Pessino S.C."/>
            <person name="Combes M.C."/>
            <person name="Mariac C."/>
            <person name="Albertini E."/>
            <person name="Pupilli F."/>
            <person name="Ortiz J.P.A."/>
            <person name="Leblanc O."/>
        </authorList>
    </citation>
    <scope>NUCLEOTIDE SEQUENCE [LARGE SCALE GENOMIC DNA]</scope>
    <source>
        <strain evidence="1">R1</strain>
        <tissue evidence="1">Leaf</tissue>
    </source>
</reference>
<dbReference type="AlphaFoldDB" id="A0AAQ3XDT3"/>
<dbReference type="EMBL" id="CP144754">
    <property type="protein sequence ID" value="WVZ96141.1"/>
    <property type="molecule type" value="Genomic_DNA"/>
</dbReference>
<evidence type="ECO:0000313" key="1">
    <source>
        <dbReference type="EMBL" id="WVZ96141.1"/>
    </source>
</evidence>
<organism evidence="1 2">
    <name type="scientific">Paspalum notatum var. saurae</name>
    <dbReference type="NCBI Taxonomy" id="547442"/>
    <lineage>
        <taxon>Eukaryota</taxon>
        <taxon>Viridiplantae</taxon>
        <taxon>Streptophyta</taxon>
        <taxon>Embryophyta</taxon>
        <taxon>Tracheophyta</taxon>
        <taxon>Spermatophyta</taxon>
        <taxon>Magnoliopsida</taxon>
        <taxon>Liliopsida</taxon>
        <taxon>Poales</taxon>
        <taxon>Poaceae</taxon>
        <taxon>PACMAD clade</taxon>
        <taxon>Panicoideae</taxon>
        <taxon>Andropogonodae</taxon>
        <taxon>Paspaleae</taxon>
        <taxon>Paspalinae</taxon>
        <taxon>Paspalum</taxon>
    </lineage>
</organism>
<gene>
    <name evidence="1" type="ORF">U9M48_041813</name>
</gene>
<accession>A0AAQ3XDT3</accession>
<protein>
    <submittedName>
        <fullName evidence="1">Uncharacterized protein</fullName>
    </submittedName>
</protein>
<keyword evidence="2" id="KW-1185">Reference proteome</keyword>